<comment type="caution">
    <text evidence="2">The sequence shown here is derived from an EMBL/GenBank/DDBJ whole genome shotgun (WGS) entry which is preliminary data.</text>
</comment>
<accession>A0ABW3WU15</accession>
<proteinExistence type="predicted"/>
<keyword evidence="1" id="KW-0732">Signal</keyword>
<keyword evidence="3" id="KW-1185">Reference proteome</keyword>
<sequence>MKNLIKKSLLIVAVFTTIVLNATNTNNVVVNVIDVKVIDLKLNNSDGDLQISVVDTYGEILHVEKFTGSYFSQKYDFNTLPVGDYFFEIEGQTKINLMPFKVTSSGIEFKNVVNDVYYKPTVRQDGDLLFITKVALDNENLGITLLDKELNTLYKEELTNDINLGKTLNLEMLPAGDYSLLLKSDGKTFVEKINKK</sequence>
<evidence type="ECO:0000313" key="3">
    <source>
        <dbReference type="Proteomes" id="UP001597241"/>
    </source>
</evidence>
<dbReference type="RefSeq" id="WP_386810091.1">
    <property type="nucleotide sequence ID" value="NZ_JBHTMV010000009.1"/>
</dbReference>
<feature type="chain" id="PRO_5046912172" description="T9SS C-terminal target domain-containing protein" evidence="1">
    <location>
        <begin position="23"/>
        <end position="196"/>
    </location>
</feature>
<organism evidence="2 3">
    <name type="scientific">Lutibacter holmesii</name>
    <dbReference type="NCBI Taxonomy" id="1137985"/>
    <lineage>
        <taxon>Bacteria</taxon>
        <taxon>Pseudomonadati</taxon>
        <taxon>Bacteroidota</taxon>
        <taxon>Flavobacteriia</taxon>
        <taxon>Flavobacteriales</taxon>
        <taxon>Flavobacteriaceae</taxon>
        <taxon>Lutibacter</taxon>
    </lineage>
</organism>
<dbReference type="Proteomes" id="UP001597241">
    <property type="component" value="Unassembled WGS sequence"/>
</dbReference>
<reference evidence="3" key="1">
    <citation type="journal article" date="2019" name="Int. J. Syst. Evol. Microbiol.">
        <title>The Global Catalogue of Microorganisms (GCM) 10K type strain sequencing project: providing services to taxonomists for standard genome sequencing and annotation.</title>
        <authorList>
            <consortium name="The Broad Institute Genomics Platform"/>
            <consortium name="The Broad Institute Genome Sequencing Center for Infectious Disease"/>
            <person name="Wu L."/>
            <person name="Ma J."/>
        </authorList>
    </citation>
    <scope>NUCLEOTIDE SEQUENCE [LARGE SCALE GENOMIC DNA]</scope>
    <source>
        <strain evidence="3">CCUG 62221</strain>
    </source>
</reference>
<name>A0ABW3WU15_9FLAO</name>
<evidence type="ECO:0008006" key="4">
    <source>
        <dbReference type="Google" id="ProtNLM"/>
    </source>
</evidence>
<gene>
    <name evidence="2" type="ORF">ACFQ5N_13010</name>
</gene>
<feature type="signal peptide" evidence="1">
    <location>
        <begin position="1"/>
        <end position="22"/>
    </location>
</feature>
<protein>
    <recommendedName>
        <fullName evidence="4">T9SS C-terminal target domain-containing protein</fullName>
    </recommendedName>
</protein>
<evidence type="ECO:0000313" key="2">
    <source>
        <dbReference type="EMBL" id="MFD1294756.1"/>
    </source>
</evidence>
<evidence type="ECO:0000256" key="1">
    <source>
        <dbReference type="SAM" id="SignalP"/>
    </source>
</evidence>
<dbReference type="EMBL" id="JBHTMV010000009">
    <property type="protein sequence ID" value="MFD1294756.1"/>
    <property type="molecule type" value="Genomic_DNA"/>
</dbReference>